<feature type="transmembrane region" description="Helical" evidence="7">
    <location>
        <begin position="165"/>
        <end position="184"/>
    </location>
</feature>
<evidence type="ECO:0000256" key="3">
    <source>
        <dbReference type="ARBA" id="ARBA00022723"/>
    </source>
</evidence>
<sequence>MSDPETGPEPPAADRRPRIAAAVAAAVLFAGVGAVLAVSTPWQPLPGDVPGGRARPDPALDFTPAEIARSRAFDHALTPPAYTGLAVGLLVVFGLGFTPLGARLLGWTTARVRRWPLRVAAAAIVLTTLLRLIGLPFDAWSEAVLRRYGLSTQSWGAWLGDQARSLAVTWVIWTIALLLLYALLRRFPRYWWAGAAAGAFVLVTVVSFAYPVVVEPVFNKFEPLPAGRLRTDLLAMADRDGVPVKDVLVADASRRTTALNAYVSGFGSTRRIVVYDTLLKSPRPQIESIVAHELGHAEHQDVLWGTLIGALGVSGGVCLLYLLASSPRVLRRAGVGARAPGERGSGAADPRAVALLLALVTAGTTVSGPVQNLVSRHIEARADAHALDLTRDPGTFATMQHALSVRNISDLSPDVLERLLWSTHPSGPERIAMARDWARMHRAAVPPPLAGR</sequence>
<dbReference type="Pfam" id="PF01435">
    <property type="entry name" value="Peptidase_M48"/>
    <property type="match status" value="1"/>
</dbReference>
<dbReference type="PANTHER" id="PTHR10120">
    <property type="entry name" value="CAAX PRENYL PROTEASE 1"/>
    <property type="match status" value="1"/>
</dbReference>
<reference evidence="10 11" key="1">
    <citation type="submission" date="2021-07" db="EMBL/GenBank/DDBJ databases">
        <title>Actinomadura sp. PM05-2 isolated from lichen.</title>
        <authorList>
            <person name="Somphong A."/>
            <person name="Phongsopitanun W."/>
            <person name="Tanasupawat S."/>
            <person name="Peongsungnone V."/>
        </authorList>
    </citation>
    <scope>NUCLEOTIDE SEQUENCE [LARGE SCALE GENOMIC DNA]</scope>
    <source>
        <strain evidence="10 11">PM05-2</strain>
    </source>
</reference>
<protein>
    <submittedName>
        <fullName evidence="10">M48 family metallopeptidase</fullName>
    </submittedName>
</protein>
<keyword evidence="5" id="KW-0862">Zinc</keyword>
<name>A0ABS7FKF1_9ACTN</name>
<evidence type="ECO:0000256" key="4">
    <source>
        <dbReference type="ARBA" id="ARBA00022801"/>
    </source>
</evidence>
<gene>
    <name evidence="10" type="ORF">K1Y72_00585</name>
</gene>
<dbReference type="EMBL" id="JAIBOA010000001">
    <property type="protein sequence ID" value="MBW8480843.1"/>
    <property type="molecule type" value="Genomic_DNA"/>
</dbReference>
<dbReference type="InterPro" id="IPR027057">
    <property type="entry name" value="CAXX_Prtase_1"/>
</dbReference>
<evidence type="ECO:0000256" key="6">
    <source>
        <dbReference type="ARBA" id="ARBA00023049"/>
    </source>
</evidence>
<keyword evidence="7" id="KW-0812">Transmembrane</keyword>
<feature type="transmembrane region" description="Helical" evidence="7">
    <location>
        <begin position="117"/>
        <end position="137"/>
    </location>
</feature>
<feature type="domain" description="Peptidase M48" evidence="8">
    <location>
        <begin position="224"/>
        <end position="437"/>
    </location>
</feature>
<evidence type="ECO:0000259" key="9">
    <source>
        <dbReference type="Pfam" id="PF16491"/>
    </source>
</evidence>
<accession>A0ABS7FKF1</accession>
<feature type="transmembrane region" description="Helical" evidence="7">
    <location>
        <begin position="19"/>
        <end position="38"/>
    </location>
</feature>
<keyword evidence="6" id="KW-0482">Metalloprotease</keyword>
<evidence type="ECO:0000256" key="5">
    <source>
        <dbReference type="ARBA" id="ARBA00022833"/>
    </source>
</evidence>
<evidence type="ECO:0000256" key="7">
    <source>
        <dbReference type="SAM" id="Phobius"/>
    </source>
</evidence>
<comment type="cofactor">
    <cofactor evidence="1">
        <name>Zn(2+)</name>
        <dbReference type="ChEBI" id="CHEBI:29105"/>
    </cofactor>
</comment>
<evidence type="ECO:0000256" key="1">
    <source>
        <dbReference type="ARBA" id="ARBA00001947"/>
    </source>
</evidence>
<dbReference type="InterPro" id="IPR032456">
    <property type="entry name" value="Peptidase_M48_N"/>
</dbReference>
<feature type="transmembrane region" description="Helical" evidence="7">
    <location>
        <begin position="81"/>
        <end position="105"/>
    </location>
</feature>
<dbReference type="Pfam" id="PF16491">
    <property type="entry name" value="Peptidase_M48_N"/>
    <property type="match status" value="1"/>
</dbReference>
<feature type="transmembrane region" description="Helical" evidence="7">
    <location>
        <begin position="191"/>
        <end position="213"/>
    </location>
</feature>
<dbReference type="RefSeq" id="WP_220162135.1">
    <property type="nucleotide sequence ID" value="NZ_JAIBOA010000001.1"/>
</dbReference>
<dbReference type="InterPro" id="IPR001915">
    <property type="entry name" value="Peptidase_M48"/>
</dbReference>
<keyword evidence="7" id="KW-1133">Transmembrane helix</keyword>
<proteinExistence type="predicted"/>
<evidence type="ECO:0000313" key="10">
    <source>
        <dbReference type="EMBL" id="MBW8480843.1"/>
    </source>
</evidence>
<keyword evidence="2" id="KW-0645">Protease</keyword>
<evidence type="ECO:0000256" key="2">
    <source>
        <dbReference type="ARBA" id="ARBA00022670"/>
    </source>
</evidence>
<keyword evidence="7" id="KW-0472">Membrane</keyword>
<keyword evidence="11" id="KW-1185">Reference proteome</keyword>
<evidence type="ECO:0000259" key="8">
    <source>
        <dbReference type="Pfam" id="PF01435"/>
    </source>
</evidence>
<keyword evidence="4" id="KW-0378">Hydrolase</keyword>
<evidence type="ECO:0000313" key="11">
    <source>
        <dbReference type="Proteomes" id="UP000774570"/>
    </source>
</evidence>
<organism evidence="10 11">
    <name type="scientific">Actinomadura parmotrematis</name>
    <dbReference type="NCBI Taxonomy" id="2864039"/>
    <lineage>
        <taxon>Bacteria</taxon>
        <taxon>Bacillati</taxon>
        <taxon>Actinomycetota</taxon>
        <taxon>Actinomycetes</taxon>
        <taxon>Streptosporangiales</taxon>
        <taxon>Thermomonosporaceae</taxon>
        <taxon>Actinomadura</taxon>
    </lineage>
</organism>
<dbReference type="Proteomes" id="UP000774570">
    <property type="component" value="Unassembled WGS sequence"/>
</dbReference>
<dbReference type="CDD" id="cd07343">
    <property type="entry name" value="M48A_Zmpste24p_like"/>
    <property type="match status" value="1"/>
</dbReference>
<feature type="transmembrane region" description="Helical" evidence="7">
    <location>
        <begin position="302"/>
        <end position="323"/>
    </location>
</feature>
<comment type="caution">
    <text evidence="10">The sequence shown here is derived from an EMBL/GenBank/DDBJ whole genome shotgun (WGS) entry which is preliminary data.</text>
</comment>
<feature type="domain" description="CAAX prenyl protease 1 N-terminal" evidence="9">
    <location>
        <begin position="113"/>
        <end position="220"/>
    </location>
</feature>
<dbReference type="Gene3D" id="3.30.2010.10">
    <property type="entry name" value="Metalloproteases ('zincins'), catalytic domain"/>
    <property type="match status" value="1"/>
</dbReference>
<keyword evidence="3" id="KW-0479">Metal-binding</keyword>